<feature type="domain" description="Glycosyl transferase family 1" evidence="1">
    <location>
        <begin position="217"/>
        <end position="361"/>
    </location>
</feature>
<dbReference type="EMBL" id="JACJVJ010000002">
    <property type="protein sequence ID" value="MBC2778818.1"/>
    <property type="molecule type" value="Genomic_DNA"/>
</dbReference>
<evidence type="ECO:0000313" key="3">
    <source>
        <dbReference type="EMBL" id="MBC2778818.1"/>
    </source>
</evidence>
<dbReference type="Proteomes" id="UP000564378">
    <property type="component" value="Unassembled WGS sequence"/>
</dbReference>
<dbReference type="RefSeq" id="WP_185802043.1">
    <property type="nucleotide sequence ID" value="NZ_JACJVJ010000002.1"/>
</dbReference>
<accession>A0A842HXF2</accession>
<dbReference type="GO" id="GO:0016757">
    <property type="term" value="F:glycosyltransferase activity"/>
    <property type="evidence" value="ECO:0007669"/>
    <property type="project" value="InterPro"/>
</dbReference>
<protein>
    <submittedName>
        <fullName evidence="3">Glycosyltransferase</fullName>
    </submittedName>
</protein>
<evidence type="ECO:0000259" key="2">
    <source>
        <dbReference type="Pfam" id="PF13439"/>
    </source>
</evidence>
<gene>
    <name evidence="3" type="ORF">H6P80_14430</name>
</gene>
<dbReference type="InterPro" id="IPR001296">
    <property type="entry name" value="Glyco_trans_1"/>
</dbReference>
<organism evidence="3 4">
    <name type="scientific">Parasphingopyxis marina</name>
    <dbReference type="NCBI Taxonomy" id="2761622"/>
    <lineage>
        <taxon>Bacteria</taxon>
        <taxon>Pseudomonadati</taxon>
        <taxon>Pseudomonadota</taxon>
        <taxon>Alphaproteobacteria</taxon>
        <taxon>Sphingomonadales</taxon>
        <taxon>Sphingomonadaceae</taxon>
        <taxon>Parasphingopyxis</taxon>
    </lineage>
</organism>
<dbReference type="SUPFAM" id="SSF53756">
    <property type="entry name" value="UDP-Glycosyltransferase/glycogen phosphorylase"/>
    <property type="match status" value="1"/>
</dbReference>
<evidence type="ECO:0000313" key="4">
    <source>
        <dbReference type="Proteomes" id="UP000564378"/>
    </source>
</evidence>
<dbReference type="PANTHER" id="PTHR45947">
    <property type="entry name" value="SULFOQUINOVOSYL TRANSFERASE SQD2"/>
    <property type="match status" value="1"/>
</dbReference>
<keyword evidence="3" id="KW-0808">Transferase</keyword>
<evidence type="ECO:0000259" key="1">
    <source>
        <dbReference type="Pfam" id="PF00534"/>
    </source>
</evidence>
<reference evidence="3 4" key="1">
    <citation type="submission" date="2020-08" db="EMBL/GenBank/DDBJ databases">
        <title>Draft genome sequence of Parasphingopyxis sp. GrpM-11.</title>
        <authorList>
            <person name="Oh J."/>
            <person name="Roh D.-H."/>
        </authorList>
    </citation>
    <scope>NUCLEOTIDE SEQUENCE [LARGE SCALE GENOMIC DNA]</scope>
    <source>
        <strain evidence="3 4">GrpM-11</strain>
    </source>
</reference>
<dbReference type="InterPro" id="IPR028098">
    <property type="entry name" value="Glyco_trans_4-like_N"/>
</dbReference>
<dbReference type="AlphaFoldDB" id="A0A842HXF2"/>
<name>A0A842HXF2_9SPHN</name>
<dbReference type="Pfam" id="PF00534">
    <property type="entry name" value="Glycos_transf_1"/>
    <property type="match status" value="1"/>
</dbReference>
<dbReference type="Gene3D" id="3.40.50.2000">
    <property type="entry name" value="Glycogen Phosphorylase B"/>
    <property type="match status" value="2"/>
</dbReference>
<feature type="domain" description="Glycosyltransferase subfamily 4-like N-terminal" evidence="2">
    <location>
        <begin position="67"/>
        <end position="201"/>
    </location>
</feature>
<comment type="caution">
    <text evidence="3">The sequence shown here is derived from an EMBL/GenBank/DDBJ whole genome shotgun (WGS) entry which is preliminary data.</text>
</comment>
<keyword evidence="4" id="KW-1185">Reference proteome</keyword>
<sequence length="389" mass="41669">MLRVLTLSTLFPDATRPTFGNFVERQTMGLAARDDVQLEVVAPIGIPPWPLSRHARYRPFAAIPEQEIWKDIIVHRPRFSLVPRIGGRFSPARMAKALLPVLRTIRERFPFDVIDAEFFYPDGPAAMRLAEALGVPFSVKARGGDIHHWAAQAGCRPQIIAAAEEAGGVLAVSEALKADMAALGMAEEKIAVHYTGIDRTRFAPVDRTAAKAALGLSGPLIVTVGALMERKGQRLALEALPHIPGARLILAGEGPDRAILERRALKLGLADRVDIPGVLPHDRVAALVAAADVMVLPSVSEGLANAWVEALASGTPIVISDAGGAREVVDRREAGAIVARDPGAIADAVNALLADPPAQAAVAATVDRFSWERNSEQLFAHLSRLAERH</sequence>
<proteinExistence type="predicted"/>
<dbReference type="Pfam" id="PF13439">
    <property type="entry name" value="Glyco_transf_4"/>
    <property type="match status" value="1"/>
</dbReference>
<dbReference type="InterPro" id="IPR050194">
    <property type="entry name" value="Glycosyltransferase_grp1"/>
</dbReference>
<dbReference type="PANTHER" id="PTHR45947:SF3">
    <property type="entry name" value="SULFOQUINOVOSYL TRANSFERASE SQD2"/>
    <property type="match status" value="1"/>
</dbReference>